<comment type="caution">
    <text evidence="1">The sequence shown here is derived from an EMBL/GenBank/DDBJ whole genome shotgun (WGS) entry which is preliminary data.</text>
</comment>
<organism evidence="1 2">
    <name type="scientific">Xanthomonas cassavae CFBP 4642</name>
    <dbReference type="NCBI Taxonomy" id="1219375"/>
    <lineage>
        <taxon>Bacteria</taxon>
        <taxon>Pseudomonadati</taxon>
        <taxon>Pseudomonadota</taxon>
        <taxon>Gammaproteobacteria</taxon>
        <taxon>Lysobacterales</taxon>
        <taxon>Lysobacteraceae</taxon>
        <taxon>Xanthomonas</taxon>
    </lineage>
</organism>
<dbReference type="EMBL" id="JAJGQJ010000041">
    <property type="protein sequence ID" value="MCC4621459.1"/>
    <property type="molecule type" value="Genomic_DNA"/>
</dbReference>
<reference evidence="1 2" key="1">
    <citation type="submission" date="2021-10" db="EMBL/GenBank/DDBJ databases">
        <title>Genome sequencing of Xanthomonas strains from NCPPB.</title>
        <authorList>
            <person name="Hussein R."/>
            <person name="Harrison J."/>
            <person name="Studholme D.J."/>
            <person name="Vicente J."/>
            <person name="Grant M."/>
        </authorList>
    </citation>
    <scope>NUCLEOTIDE SEQUENCE [LARGE SCALE GENOMIC DNA]</scope>
    <source>
        <strain evidence="1 2">NCPPB 101</strain>
    </source>
</reference>
<evidence type="ECO:0000313" key="1">
    <source>
        <dbReference type="EMBL" id="MCC4621459.1"/>
    </source>
</evidence>
<dbReference type="Proteomes" id="UP001199206">
    <property type="component" value="Unassembled WGS sequence"/>
</dbReference>
<evidence type="ECO:0000313" key="2">
    <source>
        <dbReference type="Proteomes" id="UP001199206"/>
    </source>
</evidence>
<name>A0ABS8HIC4_9XANT</name>
<protein>
    <submittedName>
        <fullName evidence="1">Uncharacterized protein</fullName>
    </submittedName>
</protein>
<accession>A0ABS8HIC4</accession>
<proteinExistence type="predicted"/>
<sequence length="127" mass="15116">MRVEYSHHCFSNGVAKVPDYNLDHLYTWAEREDDLRVFCPKRYEDSKELPRLIAALDQRNVYPTRHHNHFAVKRVTPEGHYSIWFRVSRRRNFLLLVVESAYVRLDMDEQIARSAATKLIDVLVNTK</sequence>
<gene>
    <name evidence="1" type="ORF">LL965_15710</name>
</gene>
<keyword evidence="2" id="KW-1185">Reference proteome</keyword>
<dbReference type="RefSeq" id="WP_029220485.1">
    <property type="nucleotide sequence ID" value="NZ_CAWLZN010000001.1"/>
</dbReference>